<sequence>MNILEARAAIEAILAAIPDKELPKFDRREVQADGRVLVWWGGTGHYLGSATTDGERDPLAYRRSASWSAIEGEMTCRADAKHLKRERAGRAKQVSA</sequence>
<reference evidence="1 2" key="1">
    <citation type="submission" date="2018-11" db="EMBL/GenBank/DDBJ databases">
        <title>Sequencing the genomes of 1000 actinobacteria strains.</title>
        <authorList>
            <person name="Klenk H.-P."/>
        </authorList>
    </citation>
    <scope>NUCLEOTIDE SEQUENCE [LARGE SCALE GENOMIC DNA]</scope>
    <source>
        <strain evidence="1 2">DSM 12652</strain>
    </source>
</reference>
<dbReference type="AlphaFoldDB" id="A0A3N2CW01"/>
<dbReference type="RefSeq" id="WP_123391331.1">
    <property type="nucleotide sequence ID" value="NZ_RKHO01000001.1"/>
</dbReference>
<protein>
    <submittedName>
        <fullName evidence="1">Uncharacterized protein</fullName>
    </submittedName>
</protein>
<organism evidence="1 2">
    <name type="scientific">Nocardioides aurantiacus</name>
    <dbReference type="NCBI Taxonomy" id="86796"/>
    <lineage>
        <taxon>Bacteria</taxon>
        <taxon>Bacillati</taxon>
        <taxon>Actinomycetota</taxon>
        <taxon>Actinomycetes</taxon>
        <taxon>Propionibacteriales</taxon>
        <taxon>Nocardioidaceae</taxon>
        <taxon>Nocardioides</taxon>
    </lineage>
</organism>
<dbReference type="Proteomes" id="UP000281738">
    <property type="component" value="Unassembled WGS sequence"/>
</dbReference>
<dbReference type="OrthoDB" id="9942665at2"/>
<dbReference type="EMBL" id="RKHO01000001">
    <property type="protein sequence ID" value="ROR91720.1"/>
    <property type="molecule type" value="Genomic_DNA"/>
</dbReference>
<evidence type="ECO:0000313" key="2">
    <source>
        <dbReference type="Proteomes" id="UP000281738"/>
    </source>
</evidence>
<comment type="caution">
    <text evidence="1">The sequence shown here is derived from an EMBL/GenBank/DDBJ whole genome shotgun (WGS) entry which is preliminary data.</text>
</comment>
<gene>
    <name evidence="1" type="ORF">EDD33_2595</name>
</gene>
<evidence type="ECO:0000313" key="1">
    <source>
        <dbReference type="EMBL" id="ROR91720.1"/>
    </source>
</evidence>
<accession>A0A3N2CW01</accession>
<keyword evidence="2" id="KW-1185">Reference proteome</keyword>
<proteinExistence type="predicted"/>
<name>A0A3N2CW01_9ACTN</name>